<name>A0ABN8QAY0_9CNID</name>
<sequence length="269" mass="29404">MSIWSLLVSVGLICCIGSVHSQSCFWDSDCDGGICCLRGNWFNRTCSPRGASCPCQFNSDCKSGERCNWLRDVCEKRNVPSFPTYKPYTFNIRTITPLDVPTFDPFPDCVLDSDCFGSRKCKYGQCRHYSSGTSSRGLLSGGKLMGIVLTAIVATTISCIYYACKRSRKPPNLPSRNVNINAPPTGVEASRRNDHEMQAGNVGTINLRASDHSESTNSTVVVVEDETPLPPGAPPPYSSLQFEARQGSESLSDQSPPSYDEAIRNLTST</sequence>
<organism evidence="4 5">
    <name type="scientific">Porites lobata</name>
    <dbReference type="NCBI Taxonomy" id="104759"/>
    <lineage>
        <taxon>Eukaryota</taxon>
        <taxon>Metazoa</taxon>
        <taxon>Cnidaria</taxon>
        <taxon>Anthozoa</taxon>
        <taxon>Hexacorallia</taxon>
        <taxon>Scleractinia</taxon>
        <taxon>Fungiina</taxon>
        <taxon>Poritidae</taxon>
        <taxon>Porites</taxon>
    </lineage>
</organism>
<keyword evidence="2" id="KW-0812">Transmembrane</keyword>
<keyword evidence="2" id="KW-0472">Membrane</keyword>
<evidence type="ECO:0000256" key="2">
    <source>
        <dbReference type="SAM" id="Phobius"/>
    </source>
</evidence>
<gene>
    <name evidence="4" type="ORF">PLOB_00003406</name>
</gene>
<evidence type="ECO:0000313" key="4">
    <source>
        <dbReference type="EMBL" id="CAH3158922.1"/>
    </source>
</evidence>
<evidence type="ECO:0000256" key="1">
    <source>
        <dbReference type="SAM" id="MobiDB-lite"/>
    </source>
</evidence>
<feature type="transmembrane region" description="Helical" evidence="2">
    <location>
        <begin position="144"/>
        <end position="164"/>
    </location>
</feature>
<keyword evidence="5" id="KW-1185">Reference proteome</keyword>
<evidence type="ECO:0000256" key="3">
    <source>
        <dbReference type="SAM" id="SignalP"/>
    </source>
</evidence>
<evidence type="ECO:0000313" key="5">
    <source>
        <dbReference type="Proteomes" id="UP001159405"/>
    </source>
</evidence>
<feature type="region of interest" description="Disordered" evidence="1">
    <location>
        <begin position="172"/>
        <end position="191"/>
    </location>
</feature>
<feature type="chain" id="PRO_5045473553" evidence="3">
    <location>
        <begin position="22"/>
        <end position="269"/>
    </location>
</feature>
<reference evidence="4 5" key="1">
    <citation type="submission" date="2022-05" db="EMBL/GenBank/DDBJ databases">
        <authorList>
            <consortium name="Genoscope - CEA"/>
            <person name="William W."/>
        </authorList>
    </citation>
    <scope>NUCLEOTIDE SEQUENCE [LARGE SCALE GENOMIC DNA]</scope>
</reference>
<accession>A0ABN8QAY0</accession>
<dbReference type="Proteomes" id="UP001159405">
    <property type="component" value="Unassembled WGS sequence"/>
</dbReference>
<feature type="compositionally biased region" description="Polar residues" evidence="1">
    <location>
        <begin position="247"/>
        <end position="257"/>
    </location>
</feature>
<protein>
    <submittedName>
        <fullName evidence="4">Uncharacterized protein</fullName>
    </submittedName>
</protein>
<comment type="caution">
    <text evidence="4">The sequence shown here is derived from an EMBL/GenBank/DDBJ whole genome shotgun (WGS) entry which is preliminary data.</text>
</comment>
<feature type="region of interest" description="Disordered" evidence="1">
    <location>
        <begin position="208"/>
        <end position="269"/>
    </location>
</feature>
<feature type="compositionally biased region" description="Pro residues" evidence="1">
    <location>
        <begin position="228"/>
        <end position="237"/>
    </location>
</feature>
<feature type="signal peptide" evidence="3">
    <location>
        <begin position="1"/>
        <end position="21"/>
    </location>
</feature>
<dbReference type="EMBL" id="CALNXK010000112">
    <property type="protein sequence ID" value="CAH3158922.1"/>
    <property type="molecule type" value="Genomic_DNA"/>
</dbReference>
<proteinExistence type="predicted"/>
<keyword evidence="3" id="KW-0732">Signal</keyword>
<keyword evidence="2" id="KW-1133">Transmembrane helix</keyword>